<sequence>GGGGGGGGGGAGSSAEANKDERTAALSTYSSSWLLSASHEEEDEAADGEEEDDGDNDVEDDEEDAGEEDEEGGAVHAADDERGDPARADFAGVPGAALHVTREPKRTRMRPFVTATHNAGAAPPDYVSAAQPPPPPPLGEGGVAGGSSETRKFNPSTPEGASLLPGGSGRAALGDAAFARQGGPVPYFRSSDSYPDDFGFGMAFVRKVYSIVCLQLFASALTGALMMSSTSFQVWAWNNPWALILSMIMTFVSLGLLFWKRHSVPANYALLAMFTFFESYMIGNTVAFFDSRLVLQVGLQDNGIAGSGAGVVGPLPAFELRRV</sequence>
<feature type="compositionally biased region" description="Acidic residues" evidence="6">
    <location>
        <begin position="40"/>
        <end position="72"/>
    </location>
</feature>
<feature type="compositionally biased region" description="Gly residues" evidence="6">
    <location>
        <begin position="1"/>
        <end position="12"/>
    </location>
</feature>
<dbReference type="AlphaFoldDB" id="A0A8H8DEX7"/>
<dbReference type="PANTHER" id="PTHR23291:SF50">
    <property type="entry name" value="PROTEIN LIFEGUARD 4"/>
    <property type="match status" value="1"/>
</dbReference>
<feature type="compositionally biased region" description="Low complexity" evidence="6">
    <location>
        <begin position="24"/>
        <end position="37"/>
    </location>
</feature>
<evidence type="ECO:0000256" key="5">
    <source>
        <dbReference type="RuleBase" id="RU004379"/>
    </source>
</evidence>
<feature type="transmembrane region" description="Helical" evidence="5">
    <location>
        <begin position="266"/>
        <end position="289"/>
    </location>
</feature>
<dbReference type="InterPro" id="IPR006214">
    <property type="entry name" value="Bax_inhibitor_1-related"/>
</dbReference>
<keyword evidence="3 5" id="KW-1133">Transmembrane helix</keyword>
<feature type="compositionally biased region" description="Basic and acidic residues" evidence="6">
    <location>
        <begin position="77"/>
        <end position="87"/>
    </location>
</feature>
<proteinExistence type="inferred from homology"/>
<comment type="similarity">
    <text evidence="5">Belongs to the BI1 family.</text>
</comment>
<dbReference type="Pfam" id="PF01027">
    <property type="entry name" value="Bax1-I"/>
    <property type="match status" value="1"/>
</dbReference>
<comment type="caution">
    <text evidence="5">Lacks conserved residue(s) required for the propagation of feature annotation.</text>
</comment>
<dbReference type="EMBL" id="JAEFCI010013043">
    <property type="protein sequence ID" value="KAG5455631.1"/>
    <property type="molecule type" value="Genomic_DNA"/>
</dbReference>
<evidence type="ECO:0000313" key="8">
    <source>
        <dbReference type="Proteomes" id="UP000673691"/>
    </source>
</evidence>
<evidence type="ECO:0000256" key="4">
    <source>
        <dbReference type="ARBA" id="ARBA00023136"/>
    </source>
</evidence>
<evidence type="ECO:0000313" key="7">
    <source>
        <dbReference type="EMBL" id="KAG5455631.1"/>
    </source>
</evidence>
<dbReference type="OrthoDB" id="7933078at2759"/>
<reference evidence="7 8" key="1">
    <citation type="journal article" name="Sci. Rep.">
        <title>Genome-scale phylogenetic analyses confirm Olpidium as the closest living zoosporic fungus to the non-flagellated, terrestrial fungi.</title>
        <authorList>
            <person name="Chang Y."/>
            <person name="Rochon D."/>
            <person name="Sekimoto S."/>
            <person name="Wang Y."/>
            <person name="Chovatia M."/>
            <person name="Sandor L."/>
            <person name="Salamov A."/>
            <person name="Grigoriev I.V."/>
            <person name="Stajich J.E."/>
            <person name="Spatafora J.W."/>
        </authorList>
    </citation>
    <scope>NUCLEOTIDE SEQUENCE [LARGE SCALE GENOMIC DNA]</scope>
    <source>
        <strain evidence="7">S191</strain>
    </source>
</reference>
<organism evidence="7 8">
    <name type="scientific">Olpidium bornovanus</name>
    <dbReference type="NCBI Taxonomy" id="278681"/>
    <lineage>
        <taxon>Eukaryota</taxon>
        <taxon>Fungi</taxon>
        <taxon>Fungi incertae sedis</taxon>
        <taxon>Olpidiomycota</taxon>
        <taxon>Olpidiomycotina</taxon>
        <taxon>Olpidiomycetes</taxon>
        <taxon>Olpidiales</taxon>
        <taxon>Olpidiaceae</taxon>
        <taxon>Olpidium</taxon>
    </lineage>
</organism>
<feature type="transmembrane region" description="Helical" evidence="5">
    <location>
        <begin position="240"/>
        <end position="259"/>
    </location>
</feature>
<keyword evidence="4 5" id="KW-0472">Membrane</keyword>
<dbReference type="PANTHER" id="PTHR23291">
    <property type="entry name" value="BAX INHIBITOR-RELATED"/>
    <property type="match status" value="1"/>
</dbReference>
<accession>A0A8H8DEX7</accession>
<dbReference type="Proteomes" id="UP000673691">
    <property type="component" value="Unassembled WGS sequence"/>
</dbReference>
<evidence type="ECO:0000256" key="2">
    <source>
        <dbReference type="ARBA" id="ARBA00022692"/>
    </source>
</evidence>
<gene>
    <name evidence="7" type="ORF">BJ554DRAFT_4887</name>
</gene>
<feature type="non-terminal residue" evidence="7">
    <location>
        <position position="1"/>
    </location>
</feature>
<evidence type="ECO:0000256" key="6">
    <source>
        <dbReference type="SAM" id="MobiDB-lite"/>
    </source>
</evidence>
<feature type="region of interest" description="Disordered" evidence="6">
    <location>
        <begin position="1"/>
        <end position="166"/>
    </location>
</feature>
<keyword evidence="8" id="KW-1185">Reference proteome</keyword>
<evidence type="ECO:0000256" key="3">
    <source>
        <dbReference type="ARBA" id="ARBA00022989"/>
    </source>
</evidence>
<dbReference type="GO" id="GO:0016020">
    <property type="term" value="C:membrane"/>
    <property type="evidence" value="ECO:0007669"/>
    <property type="project" value="UniProtKB-SubCell"/>
</dbReference>
<keyword evidence="2 5" id="KW-0812">Transmembrane</keyword>
<feature type="transmembrane region" description="Helical" evidence="5">
    <location>
        <begin position="208"/>
        <end position="228"/>
    </location>
</feature>
<comment type="caution">
    <text evidence="7">The sequence shown here is derived from an EMBL/GenBank/DDBJ whole genome shotgun (WGS) entry which is preliminary data.</text>
</comment>
<evidence type="ECO:0000256" key="1">
    <source>
        <dbReference type="ARBA" id="ARBA00004141"/>
    </source>
</evidence>
<name>A0A8H8DEX7_9FUNG</name>
<comment type="subcellular location">
    <subcellularLocation>
        <location evidence="1">Membrane</location>
        <topology evidence="1">Multi-pass membrane protein</topology>
    </subcellularLocation>
</comment>
<protein>
    <submittedName>
        <fullName evidence="7">Uncharacterized protein</fullName>
    </submittedName>
</protein>